<evidence type="ECO:0000313" key="1">
    <source>
        <dbReference type="EMBL" id="CAA9550516.1"/>
    </source>
</evidence>
<protein>
    <submittedName>
        <fullName evidence="1">Uncharacterized protein</fullName>
    </submittedName>
</protein>
<name>A0A6J4UKU5_9BACT</name>
<dbReference type="EMBL" id="CADCWF010000106">
    <property type="protein sequence ID" value="CAA9550516.1"/>
    <property type="molecule type" value="Genomic_DNA"/>
</dbReference>
<gene>
    <name evidence="1" type="ORF">AVDCRST_MAG59-1689</name>
</gene>
<dbReference type="AlphaFoldDB" id="A0A6J4UKU5"/>
<sequence length="51" mass="5692">MVRKGVATRTTIERGQRGAVALRRDVRRLRKGGGSNRGSCWCFGVPTIEFQ</sequence>
<proteinExistence type="predicted"/>
<accession>A0A6J4UKU5</accession>
<reference evidence="1" key="1">
    <citation type="submission" date="2020-02" db="EMBL/GenBank/DDBJ databases">
        <authorList>
            <person name="Meier V. D."/>
        </authorList>
    </citation>
    <scope>NUCLEOTIDE SEQUENCE</scope>
    <source>
        <strain evidence="1">AVDCRST_MAG59</strain>
    </source>
</reference>
<organism evidence="1">
    <name type="scientific">uncultured Thermomicrobiales bacterium</name>
    <dbReference type="NCBI Taxonomy" id="1645740"/>
    <lineage>
        <taxon>Bacteria</taxon>
        <taxon>Pseudomonadati</taxon>
        <taxon>Thermomicrobiota</taxon>
        <taxon>Thermomicrobia</taxon>
        <taxon>Thermomicrobiales</taxon>
        <taxon>environmental samples</taxon>
    </lineage>
</organism>